<evidence type="ECO:0000313" key="3">
    <source>
        <dbReference type="EMBL" id="TMW68756.1"/>
    </source>
</evidence>
<dbReference type="PANTHER" id="PTHR12203:SF119">
    <property type="entry name" value="GLYCOSYL TRANSFERASE CAP10 DOMAIN-CONTAINING PROTEIN"/>
    <property type="match status" value="1"/>
</dbReference>
<dbReference type="SMART" id="SM00672">
    <property type="entry name" value="CAP10"/>
    <property type="match status" value="1"/>
</dbReference>
<feature type="region of interest" description="Disordered" evidence="1">
    <location>
        <begin position="643"/>
        <end position="745"/>
    </location>
</feature>
<sequence length="762" mass="88206">MDERPSVRGIFAFEDEETLEWRRVVLTDGSGGLPKFATKSECEDFVRRHCWRGSNPDYPTLQHVFTTLVDWKQIEEVLLPKINEYDQRHPPEAPGSINTHNRFLYDHGAKLTAGVDARLNLPFHHQTNRESTMNTIKYMFHHTRSGIFVMIRRRRVVVFAPFVNREYENTWGEQLQLDSSDGSVQQYHREKQRHHGREEYETDARKWWNDGSAIHMDDLRGPRGRDAAGKNPQYWDDYHLTQLRDLLEDACQHRSIPDCEFFINKQQHPHLKDNASEPFGFLFNKDDNDENEDMPRQQHVYSTYAPILSFHSSKRYADVPIPSSVDWETATGLLFPQSFMHSHCDQCQCGDSINCENQWECYCDTNDHGVKPHGIEAVRDLFSAGNRLKSTRAWDEKVPTAFFRGSASGASIDAKSNQRLLLSQLSEKWRHDPEYGGDHHNGRFLDAAITTVPSTNIKAAGKPVQFLSTDRGSPSDGPGAFVPLHEQAAYKYIVYVDGACASKRYSYLMRLGSVILKVESTCVAKELWFTSLLRPYEDHVPVKADLSDLAEQIQWCRDNDDQCREIAARAQDLYDQYISKDAIHDYMELVCHRIAERFQPAPQWYHRPKGIDTIKKPMLYRPRSMCVSGNNARHCRRCRELKKEDEARERERRSSRENSGGYDRGRSGNTSSRYSSYGGGNDRDRNGDRRERRYSGDNFRSRDRDDRYGSSSSSRDHYGSRESSSLDDSREASSPKRQKTNVVPQCRRCRRAKSACTCSYRR</sequence>
<dbReference type="AlphaFoldDB" id="A0A8K1CU99"/>
<proteinExistence type="predicted"/>
<dbReference type="Pfam" id="PF05686">
    <property type="entry name" value="Glyco_transf_90"/>
    <property type="match status" value="1"/>
</dbReference>
<dbReference type="InterPro" id="IPR051091">
    <property type="entry name" value="O-Glucosyltr/Glycosyltrsf_90"/>
</dbReference>
<reference evidence="3" key="1">
    <citation type="submission" date="2019-03" db="EMBL/GenBank/DDBJ databases">
        <title>Long read genome sequence of the mycoparasitic Pythium oligandrum ATCC 38472 isolated from sugarbeet rhizosphere.</title>
        <authorList>
            <person name="Gaulin E."/>
        </authorList>
    </citation>
    <scope>NUCLEOTIDE SEQUENCE</scope>
    <source>
        <strain evidence="3">ATCC 38472_TT</strain>
    </source>
</reference>
<comment type="caution">
    <text evidence="3">The sequence shown here is derived from an EMBL/GenBank/DDBJ whole genome shotgun (WGS) entry which is preliminary data.</text>
</comment>
<dbReference type="EMBL" id="SPLM01000002">
    <property type="protein sequence ID" value="TMW68756.1"/>
    <property type="molecule type" value="Genomic_DNA"/>
</dbReference>
<keyword evidence="4" id="KW-1185">Reference proteome</keyword>
<dbReference type="OrthoDB" id="541052at2759"/>
<dbReference type="InterPro" id="IPR006598">
    <property type="entry name" value="CAP10"/>
</dbReference>
<gene>
    <name evidence="3" type="ORF">Poli38472_006224</name>
</gene>
<accession>A0A8K1CU99</accession>
<dbReference type="PANTHER" id="PTHR12203">
    <property type="entry name" value="KDEL LYS-ASP-GLU-LEU CONTAINING - RELATED"/>
    <property type="match status" value="1"/>
</dbReference>
<evidence type="ECO:0000313" key="4">
    <source>
        <dbReference type="Proteomes" id="UP000794436"/>
    </source>
</evidence>
<evidence type="ECO:0000256" key="1">
    <source>
        <dbReference type="SAM" id="MobiDB-lite"/>
    </source>
</evidence>
<evidence type="ECO:0000259" key="2">
    <source>
        <dbReference type="SMART" id="SM00672"/>
    </source>
</evidence>
<organism evidence="3 4">
    <name type="scientific">Pythium oligandrum</name>
    <name type="common">Mycoparasitic fungus</name>
    <dbReference type="NCBI Taxonomy" id="41045"/>
    <lineage>
        <taxon>Eukaryota</taxon>
        <taxon>Sar</taxon>
        <taxon>Stramenopiles</taxon>
        <taxon>Oomycota</taxon>
        <taxon>Peronosporomycetes</taxon>
        <taxon>Pythiales</taxon>
        <taxon>Pythiaceae</taxon>
        <taxon>Pythium</taxon>
    </lineage>
</organism>
<name>A0A8K1CU99_PYTOL</name>
<feature type="compositionally biased region" description="Basic and acidic residues" evidence="1">
    <location>
        <begin position="681"/>
        <end position="720"/>
    </location>
</feature>
<dbReference type="Proteomes" id="UP000794436">
    <property type="component" value="Unassembled WGS sequence"/>
</dbReference>
<feature type="compositionally biased region" description="Basic and acidic residues" evidence="1">
    <location>
        <begin position="643"/>
        <end position="656"/>
    </location>
</feature>
<protein>
    <recommendedName>
        <fullName evidence="2">Glycosyl transferase CAP10 domain-containing protein</fullName>
    </recommendedName>
</protein>
<feature type="domain" description="Glycosyl transferase CAP10" evidence="2">
    <location>
        <begin position="255"/>
        <end position="599"/>
    </location>
</feature>